<dbReference type="AlphaFoldDB" id="A0A3Q8XG22"/>
<dbReference type="Gene3D" id="1.20.5.780">
    <property type="entry name" value="Single helix bin"/>
    <property type="match status" value="1"/>
</dbReference>
<dbReference type="PANTHER" id="PTHR35401">
    <property type="entry name" value="COPG FAMILY HELIX-TURN-HELIX PROTEIN-RELATED-RELATED"/>
    <property type="match status" value="1"/>
</dbReference>
<dbReference type="InterPro" id="IPR010985">
    <property type="entry name" value="Ribbon_hlx_hlx"/>
</dbReference>
<dbReference type="EMBL" id="CP022298">
    <property type="protein sequence ID" value="AZN65652.1"/>
    <property type="molecule type" value="Genomic_DNA"/>
</dbReference>
<dbReference type="SUPFAM" id="SSF47598">
    <property type="entry name" value="Ribbon-helix-helix"/>
    <property type="match status" value="1"/>
</dbReference>
<dbReference type="GO" id="GO:0006355">
    <property type="term" value="P:regulation of DNA-templated transcription"/>
    <property type="evidence" value="ECO:0007669"/>
    <property type="project" value="InterPro"/>
</dbReference>
<proteinExistence type="inferred from homology"/>
<evidence type="ECO:0000256" key="1">
    <source>
        <dbReference type="ARBA" id="ARBA00022649"/>
    </source>
</evidence>
<evidence type="ECO:0000313" key="3">
    <source>
        <dbReference type="EMBL" id="AZN65652.1"/>
    </source>
</evidence>
<name>A0A3Q8XG22_ACIJO</name>
<dbReference type="InterPro" id="IPR014795">
    <property type="entry name" value="TacA_1-like"/>
</dbReference>
<evidence type="ECO:0000313" key="4">
    <source>
        <dbReference type="Proteomes" id="UP000276980"/>
    </source>
</evidence>
<organism evidence="3 4">
    <name type="scientific">Acinetobacter johnsonii</name>
    <dbReference type="NCBI Taxonomy" id="40214"/>
    <lineage>
        <taxon>Bacteria</taxon>
        <taxon>Pseudomonadati</taxon>
        <taxon>Pseudomonadota</taxon>
        <taxon>Gammaproteobacteria</taxon>
        <taxon>Moraxellales</taxon>
        <taxon>Moraxellaceae</taxon>
        <taxon>Acinetobacter</taxon>
    </lineage>
</organism>
<dbReference type="Pfam" id="PF08681">
    <property type="entry name" value="TacA1"/>
    <property type="match status" value="1"/>
</dbReference>
<keyword evidence="1" id="KW-1277">Toxin-antitoxin system</keyword>
<reference evidence="3 4" key="1">
    <citation type="submission" date="2017-06" db="EMBL/GenBank/DDBJ databases">
        <title>Complete Genome Sequence of the Carbazole-Degrading Bacterium Acinetobacter johnsonii IC001.</title>
        <authorList>
            <person name="Vejarano F."/>
            <person name="Suzuki-Minakuchi C."/>
            <person name="Ohtsubo Y."/>
            <person name="Tsuda M."/>
            <person name="Okada K."/>
            <person name="Nojiri H."/>
        </authorList>
    </citation>
    <scope>NUCLEOTIDE SEQUENCE [LARGE SCALE GENOMIC DNA]</scope>
    <source>
        <strain evidence="3 4">IC001</strain>
    </source>
</reference>
<evidence type="ECO:0008006" key="5">
    <source>
        <dbReference type="Google" id="ProtNLM"/>
    </source>
</evidence>
<dbReference type="Proteomes" id="UP000276980">
    <property type="component" value="Chromosome"/>
</dbReference>
<protein>
    <recommendedName>
        <fullName evidence="5">DUF1778 domain-containing protein</fullName>
    </recommendedName>
</protein>
<evidence type="ECO:0000256" key="2">
    <source>
        <dbReference type="ARBA" id="ARBA00049988"/>
    </source>
</evidence>
<accession>A0A3Q8XG22</accession>
<comment type="similarity">
    <text evidence="2">Belongs to the TacA antitoxin family.</text>
</comment>
<gene>
    <name evidence="3" type="ORF">CFH90_17165</name>
</gene>
<sequence>MMYKLVENMAKANLATELINVRSTVDAKIVIEQSANLLGLSVSSFMIQSSFERAKELLKSNHELKVNNADRDMLMNLLENPRPANDEMKNLMSLLDEN</sequence>
<dbReference type="PANTHER" id="PTHR35401:SF2">
    <property type="entry name" value="ABC-TYPE TRANSPORT SYSTEM"/>
    <property type="match status" value="1"/>
</dbReference>